<dbReference type="PANTHER" id="PTHR42997">
    <property type="entry name" value="HIT FAMILY HYDROLASE"/>
    <property type="match status" value="1"/>
</dbReference>
<dbReference type="AlphaFoldDB" id="A0A382G868"/>
<dbReference type="Pfam" id="PF01230">
    <property type="entry name" value="HIT"/>
    <property type="match status" value="1"/>
</dbReference>
<accession>A0A382G868</accession>
<protein>
    <recommendedName>
        <fullName evidence="2">HIT domain-containing protein</fullName>
    </recommendedName>
</protein>
<evidence type="ECO:0000256" key="1">
    <source>
        <dbReference type="SAM" id="MobiDB-lite"/>
    </source>
</evidence>
<dbReference type="EMBL" id="UINC01053795">
    <property type="protein sequence ID" value="SVB70757.1"/>
    <property type="molecule type" value="Genomic_DNA"/>
</dbReference>
<dbReference type="PANTHER" id="PTHR42997:SF1">
    <property type="entry name" value="AP-4-A PHOSPHORYLASE"/>
    <property type="match status" value="1"/>
</dbReference>
<evidence type="ECO:0000313" key="3">
    <source>
        <dbReference type="EMBL" id="SVB70757.1"/>
    </source>
</evidence>
<dbReference type="GO" id="GO:0003824">
    <property type="term" value="F:catalytic activity"/>
    <property type="evidence" value="ECO:0007669"/>
    <property type="project" value="InterPro"/>
</dbReference>
<dbReference type="PROSITE" id="PS51084">
    <property type="entry name" value="HIT_2"/>
    <property type="match status" value="1"/>
</dbReference>
<feature type="region of interest" description="Disordered" evidence="1">
    <location>
        <begin position="83"/>
        <end position="104"/>
    </location>
</feature>
<gene>
    <name evidence="3" type="ORF">METZ01_LOCUS223611</name>
</gene>
<sequence>MVIHDGYPVTHLHTLIITKRHAETYYDLNAEERRDVEVHLENEREIILAADPLVTGFNIGINCGEDAGQTVMHCHIHLIPRRKEDMDNPEGGVRGVIPSKQKYN</sequence>
<evidence type="ECO:0000259" key="2">
    <source>
        <dbReference type="PROSITE" id="PS51084"/>
    </source>
</evidence>
<reference evidence="3" key="1">
    <citation type="submission" date="2018-05" db="EMBL/GenBank/DDBJ databases">
        <authorList>
            <person name="Lanie J.A."/>
            <person name="Ng W.-L."/>
            <person name="Kazmierczak K.M."/>
            <person name="Andrzejewski T.M."/>
            <person name="Davidsen T.M."/>
            <person name="Wayne K.J."/>
            <person name="Tettelin H."/>
            <person name="Glass J.I."/>
            <person name="Rusch D."/>
            <person name="Podicherti R."/>
            <person name="Tsui H.-C.T."/>
            <person name="Winkler M.E."/>
        </authorList>
    </citation>
    <scope>NUCLEOTIDE SEQUENCE</scope>
</reference>
<dbReference type="InterPro" id="IPR036265">
    <property type="entry name" value="HIT-like_sf"/>
</dbReference>
<dbReference type="SUPFAM" id="SSF54197">
    <property type="entry name" value="HIT-like"/>
    <property type="match status" value="1"/>
</dbReference>
<feature type="domain" description="HIT" evidence="2">
    <location>
        <begin position="1"/>
        <end position="88"/>
    </location>
</feature>
<dbReference type="InterPro" id="IPR052908">
    <property type="entry name" value="AP-4-A_phosphorylase"/>
</dbReference>
<name>A0A382G868_9ZZZZ</name>
<organism evidence="3">
    <name type="scientific">marine metagenome</name>
    <dbReference type="NCBI Taxonomy" id="408172"/>
    <lineage>
        <taxon>unclassified sequences</taxon>
        <taxon>metagenomes</taxon>
        <taxon>ecological metagenomes</taxon>
    </lineage>
</organism>
<proteinExistence type="predicted"/>
<dbReference type="InterPro" id="IPR011146">
    <property type="entry name" value="HIT-like"/>
</dbReference>
<dbReference type="Gene3D" id="3.30.428.10">
    <property type="entry name" value="HIT-like"/>
    <property type="match status" value="1"/>
</dbReference>